<name>A0A968KU28_9SPIO</name>
<reference evidence="1" key="1">
    <citation type="submission" date="2020-03" db="EMBL/GenBank/DDBJ databases">
        <title>Spirochaetal bacteria isolated from arthropods constitute a novel genus Entomospira genus novum within the order Spirochaetales.</title>
        <authorList>
            <person name="Grana-Miraglia L."/>
            <person name="Sikutova S."/>
            <person name="Fingerle V."/>
            <person name="Sing A."/>
            <person name="Castillo-Ramirez S."/>
            <person name="Margos G."/>
            <person name="Rudolf I."/>
        </authorList>
    </citation>
    <scope>NUCLEOTIDE SEQUENCE</scope>
    <source>
        <strain evidence="1">BR149</strain>
    </source>
</reference>
<protein>
    <submittedName>
        <fullName evidence="1">Uncharacterized protein</fullName>
    </submittedName>
</protein>
<comment type="caution">
    <text evidence="1">The sequence shown here is derived from an EMBL/GenBank/DDBJ whole genome shotgun (WGS) entry which is preliminary data.</text>
</comment>
<proteinExistence type="predicted"/>
<gene>
    <name evidence="1" type="ORF">HCT48_02480</name>
</gene>
<keyword evidence="2" id="KW-1185">Reference proteome</keyword>
<dbReference type="Proteomes" id="UP000778951">
    <property type="component" value="Unassembled WGS sequence"/>
</dbReference>
<dbReference type="EMBL" id="JAATLM010000001">
    <property type="protein sequence ID" value="NIZ69079.1"/>
    <property type="molecule type" value="Genomic_DNA"/>
</dbReference>
<accession>A0A968KU28</accession>
<evidence type="ECO:0000313" key="2">
    <source>
        <dbReference type="Proteomes" id="UP000778951"/>
    </source>
</evidence>
<evidence type="ECO:0000313" key="1">
    <source>
        <dbReference type="EMBL" id="NIZ69079.1"/>
    </source>
</evidence>
<dbReference type="RefSeq" id="WP_167695180.1">
    <property type="nucleotide sequence ID" value="NZ_CP118181.1"/>
</dbReference>
<dbReference type="AlphaFoldDB" id="A0A968KU28"/>
<sequence length="513" mass="59385">MAANNNFFTAILDLLFGSKNDPQKERARMLRGVESILKKRGKYFKVGSLQVQPGMARFFHDIHTVVGPASTSLQNIMKSQQIRAIIIESFLSKESMKTINLLRSDEIEKAYVQMRNAQALKDHINSGIEEISMVLSSNQIAAQVNMIYSYLVAFAEFCMFDYYYMLHKFDDGYPENNFKYKPTFHSTAVSGIAESLDEFLHIALGIMGNVDWNKIFAILHQYRNVELINRGNWDKVLASTRDMVNEETIQLIIRLAKEDPYYEANFKPTRVDIIKPYLASLKDEAKKQIGRIVSLERSRLMSKVLQEIFNTTEVTVFLKNYNKEKNNAMLVGKGTLEYQYHEVLNTAVLFAYEYLDKDIKTLVDLLILKGKWSQNMHYKEFSAAFQALLPSADDILKFDATLSEDSTRISRLRNALRSVDKDKFAKNTVNGILDEINSDARDVMMKIAGHYMTLGRYLKIYIEDYKLQLKSEIIINWREIEKGADRPNLGKYMVELYTKVYYLVQMFQQFSSK</sequence>
<organism evidence="1 2">
    <name type="scientific">Entomospira culicis</name>
    <dbReference type="NCBI Taxonomy" id="2719989"/>
    <lineage>
        <taxon>Bacteria</taxon>
        <taxon>Pseudomonadati</taxon>
        <taxon>Spirochaetota</taxon>
        <taxon>Spirochaetia</taxon>
        <taxon>Spirochaetales</taxon>
        <taxon>Spirochaetaceae</taxon>
        <taxon>Entomospira</taxon>
    </lineage>
</organism>